<accession>A0A9Q1QY73</accession>
<keyword evidence="3" id="KW-1185">Reference proteome</keyword>
<evidence type="ECO:0000313" key="3">
    <source>
        <dbReference type="Proteomes" id="UP001152561"/>
    </source>
</evidence>
<reference evidence="3" key="1">
    <citation type="journal article" date="2023" name="Proc. Natl. Acad. Sci. U.S.A.">
        <title>Genomic and structural basis for evolution of tropane alkaloid biosynthesis.</title>
        <authorList>
            <person name="Wanga Y.-J."/>
            <person name="Taina T."/>
            <person name="Yua J.-Y."/>
            <person name="Lia J."/>
            <person name="Xua B."/>
            <person name="Chenc J."/>
            <person name="D'Auriad J.C."/>
            <person name="Huanga J.-P."/>
            <person name="Huanga S.-X."/>
        </authorList>
    </citation>
    <scope>NUCLEOTIDE SEQUENCE [LARGE SCALE GENOMIC DNA]</scope>
    <source>
        <strain evidence="3">cv. KIB-2019</strain>
    </source>
</reference>
<evidence type="ECO:0000256" key="1">
    <source>
        <dbReference type="SAM" id="MobiDB-lite"/>
    </source>
</evidence>
<proteinExistence type="predicted"/>
<feature type="region of interest" description="Disordered" evidence="1">
    <location>
        <begin position="200"/>
        <end position="224"/>
    </location>
</feature>
<name>A0A9Q1QY73_9SOLA</name>
<dbReference type="AlphaFoldDB" id="A0A9Q1QY73"/>
<sequence>MVIFLFTYAWEYKAVSFAEKIDALSKQRPLSISRILRWRTEEKPEAVDPFKNAIDSHAVVRYFLHPDDEEKSKDSIKNLVDYDDEVPHMNIDALKRGIVNSFDSSPLSDPTHVTNVDGSSSYFPDQVDDPLTDLAYVHNNDGPSCMLPDQVDHPSCKTLPLIDPDHVPNGDVAGEVTDSVVASEYRSPDERITDVLAQLNSEDDIEEVGDVAQNDNETANEEVV</sequence>
<comment type="caution">
    <text evidence="2">The sequence shown here is derived from an EMBL/GenBank/DDBJ whole genome shotgun (WGS) entry which is preliminary data.</text>
</comment>
<protein>
    <submittedName>
        <fullName evidence="2">Uncharacterized protein</fullName>
    </submittedName>
</protein>
<dbReference type="EMBL" id="JAJAGQ010000020">
    <property type="protein sequence ID" value="KAJ8532072.1"/>
    <property type="molecule type" value="Genomic_DNA"/>
</dbReference>
<organism evidence="2 3">
    <name type="scientific">Anisodus acutangulus</name>
    <dbReference type="NCBI Taxonomy" id="402998"/>
    <lineage>
        <taxon>Eukaryota</taxon>
        <taxon>Viridiplantae</taxon>
        <taxon>Streptophyta</taxon>
        <taxon>Embryophyta</taxon>
        <taxon>Tracheophyta</taxon>
        <taxon>Spermatophyta</taxon>
        <taxon>Magnoliopsida</taxon>
        <taxon>eudicotyledons</taxon>
        <taxon>Gunneridae</taxon>
        <taxon>Pentapetalae</taxon>
        <taxon>asterids</taxon>
        <taxon>lamiids</taxon>
        <taxon>Solanales</taxon>
        <taxon>Solanaceae</taxon>
        <taxon>Solanoideae</taxon>
        <taxon>Hyoscyameae</taxon>
        <taxon>Anisodus</taxon>
    </lineage>
</organism>
<dbReference type="Proteomes" id="UP001152561">
    <property type="component" value="Unassembled WGS sequence"/>
</dbReference>
<gene>
    <name evidence="2" type="ORF">K7X08_011995</name>
</gene>
<evidence type="ECO:0000313" key="2">
    <source>
        <dbReference type="EMBL" id="KAJ8532072.1"/>
    </source>
</evidence>